<dbReference type="Pfam" id="PF01435">
    <property type="entry name" value="Peptidase_M48"/>
    <property type="match status" value="1"/>
</dbReference>
<evidence type="ECO:0000259" key="8">
    <source>
        <dbReference type="Pfam" id="PF01435"/>
    </source>
</evidence>
<keyword evidence="2" id="KW-0479">Metal-binding</keyword>
<feature type="signal peptide" evidence="7">
    <location>
        <begin position="1"/>
        <end position="23"/>
    </location>
</feature>
<keyword evidence="7" id="KW-0732">Signal</keyword>
<proteinExistence type="inferred from homology"/>
<reference evidence="9 10" key="1">
    <citation type="journal article" date="2017" name="ISME J.">
        <title>Energy and carbon metabolisms in a deep terrestrial subsurface fluid microbial community.</title>
        <authorList>
            <person name="Momper L."/>
            <person name="Jungbluth S.P."/>
            <person name="Lee M.D."/>
            <person name="Amend J.P."/>
        </authorList>
    </citation>
    <scope>NUCLEOTIDE SEQUENCE [LARGE SCALE GENOMIC DNA]</scope>
    <source>
        <strain evidence="9">SURF_5</strain>
    </source>
</reference>
<evidence type="ECO:0000256" key="1">
    <source>
        <dbReference type="ARBA" id="ARBA00022670"/>
    </source>
</evidence>
<gene>
    <name evidence="9" type="ORF">C4520_21280</name>
</gene>
<feature type="chain" id="PRO_5017458675" evidence="7">
    <location>
        <begin position="24"/>
        <end position="262"/>
    </location>
</feature>
<dbReference type="PROSITE" id="PS51257">
    <property type="entry name" value="PROKAR_LIPOPROTEIN"/>
    <property type="match status" value="1"/>
</dbReference>
<dbReference type="GO" id="GO:0046872">
    <property type="term" value="F:metal ion binding"/>
    <property type="evidence" value="ECO:0007669"/>
    <property type="project" value="UniProtKB-KW"/>
</dbReference>
<evidence type="ECO:0000256" key="6">
    <source>
        <dbReference type="RuleBase" id="RU003983"/>
    </source>
</evidence>
<comment type="caution">
    <text evidence="9">The sequence shown here is derived from an EMBL/GenBank/DDBJ whole genome shotgun (WGS) entry which is preliminary data.</text>
</comment>
<comment type="similarity">
    <text evidence="6">Belongs to the peptidase M48 family.</text>
</comment>
<evidence type="ECO:0000256" key="4">
    <source>
        <dbReference type="ARBA" id="ARBA00022833"/>
    </source>
</evidence>
<evidence type="ECO:0000256" key="7">
    <source>
        <dbReference type="SAM" id="SignalP"/>
    </source>
</evidence>
<keyword evidence="1 6" id="KW-0645">Protease</keyword>
<keyword evidence="4 6" id="KW-0862">Zinc</keyword>
<dbReference type="AlphaFoldDB" id="A0A3A4NCS5"/>
<dbReference type="CDD" id="cd07333">
    <property type="entry name" value="M48C_bepA_like"/>
    <property type="match status" value="1"/>
</dbReference>
<keyword evidence="3 6" id="KW-0378">Hydrolase</keyword>
<protein>
    <submittedName>
        <fullName evidence="9">Peptidase M48</fullName>
    </submittedName>
</protein>
<dbReference type="PANTHER" id="PTHR22726">
    <property type="entry name" value="METALLOENDOPEPTIDASE OMA1"/>
    <property type="match status" value="1"/>
</dbReference>
<dbReference type="GO" id="GO:0004222">
    <property type="term" value="F:metalloendopeptidase activity"/>
    <property type="evidence" value="ECO:0007669"/>
    <property type="project" value="InterPro"/>
</dbReference>
<dbReference type="Proteomes" id="UP000265882">
    <property type="component" value="Unassembled WGS sequence"/>
</dbReference>
<accession>A0A3A4NCS5</accession>
<evidence type="ECO:0000256" key="5">
    <source>
        <dbReference type="ARBA" id="ARBA00023049"/>
    </source>
</evidence>
<dbReference type="Gene3D" id="3.30.2010.10">
    <property type="entry name" value="Metalloproteases ('zincins'), catalytic domain"/>
    <property type="match status" value="1"/>
</dbReference>
<name>A0A3A4NCS5_ABYX5</name>
<organism evidence="9 10">
    <name type="scientific">Abyssobacteria bacterium (strain SURF_5)</name>
    <dbReference type="NCBI Taxonomy" id="2093360"/>
    <lineage>
        <taxon>Bacteria</taxon>
        <taxon>Pseudomonadati</taxon>
        <taxon>Candidatus Hydrogenedentota</taxon>
        <taxon>Candidatus Abyssobacteria</taxon>
    </lineage>
</organism>
<evidence type="ECO:0000256" key="2">
    <source>
        <dbReference type="ARBA" id="ARBA00022723"/>
    </source>
</evidence>
<evidence type="ECO:0000313" key="9">
    <source>
        <dbReference type="EMBL" id="RJP14540.1"/>
    </source>
</evidence>
<dbReference type="InterPro" id="IPR051156">
    <property type="entry name" value="Mito/Outer_Membr_Metalloprot"/>
</dbReference>
<dbReference type="GO" id="GO:0016020">
    <property type="term" value="C:membrane"/>
    <property type="evidence" value="ECO:0007669"/>
    <property type="project" value="TreeGrafter"/>
</dbReference>
<dbReference type="GO" id="GO:0051603">
    <property type="term" value="P:proteolysis involved in protein catabolic process"/>
    <property type="evidence" value="ECO:0007669"/>
    <property type="project" value="TreeGrafter"/>
</dbReference>
<feature type="domain" description="Peptidase M48" evidence="8">
    <location>
        <begin position="58"/>
        <end position="234"/>
    </location>
</feature>
<dbReference type="PANTHER" id="PTHR22726:SF1">
    <property type="entry name" value="METALLOENDOPEPTIDASE OMA1, MITOCHONDRIAL"/>
    <property type="match status" value="1"/>
</dbReference>
<dbReference type="EMBL" id="QZKU01000143">
    <property type="protein sequence ID" value="RJP14540.1"/>
    <property type="molecule type" value="Genomic_DNA"/>
</dbReference>
<sequence length="262" mass="29111">MKRSLKYISVLVSLLFASSCATTGGFNLVPPQEEIRLGQQLSQEIEREQPVLDNPVLQDYISDIGNRIASKTEKPDLPYTFKIIESDEVNAFALPGGPVYVNTGLLKYADNEAELASVLAHEIGHITARHATEQLTTSVGAQILTQILLGENPAAATALATNIATSLGMLKFSRNDELEADRLGVRYMFEAGYNPTAMVDFHRKLAAMRESNPSRVMSWFSTHPMSEDRVDTVAREIAKLPPGRPVQYYPERYTAILERELR</sequence>
<evidence type="ECO:0000256" key="3">
    <source>
        <dbReference type="ARBA" id="ARBA00022801"/>
    </source>
</evidence>
<dbReference type="InterPro" id="IPR001915">
    <property type="entry name" value="Peptidase_M48"/>
</dbReference>
<comment type="cofactor">
    <cofactor evidence="6">
        <name>Zn(2+)</name>
        <dbReference type="ChEBI" id="CHEBI:29105"/>
    </cofactor>
    <text evidence="6">Binds 1 zinc ion per subunit.</text>
</comment>
<keyword evidence="5 6" id="KW-0482">Metalloprotease</keyword>
<evidence type="ECO:0000313" key="10">
    <source>
        <dbReference type="Proteomes" id="UP000265882"/>
    </source>
</evidence>